<evidence type="ECO:0000313" key="3">
    <source>
        <dbReference type="Proteomes" id="UP000058012"/>
    </source>
</evidence>
<organism evidence="2 3">
    <name type="scientific">Novosphingobium fuchskuhlense</name>
    <dbReference type="NCBI Taxonomy" id="1117702"/>
    <lineage>
        <taxon>Bacteria</taxon>
        <taxon>Pseudomonadati</taxon>
        <taxon>Pseudomonadota</taxon>
        <taxon>Alphaproteobacteria</taxon>
        <taxon>Sphingomonadales</taxon>
        <taxon>Sphingomonadaceae</taxon>
        <taxon>Novosphingobium</taxon>
    </lineage>
</organism>
<protein>
    <submittedName>
        <fullName evidence="2">Uncharacterized protein</fullName>
    </submittedName>
</protein>
<gene>
    <name evidence="2" type="ORF">AQZ52_14200</name>
</gene>
<name>A0A117USH6_9SPHN</name>
<dbReference type="AlphaFoldDB" id="A0A117USH6"/>
<reference evidence="2 3" key="1">
    <citation type="submission" date="2015-10" db="EMBL/GenBank/DDBJ databases">
        <title>Draft genome sequence of Novosphingobium fuchskuhlense DSM 25065 isolated from a surface water sample of the southwest basin of Lake Grosse Fuchskuhle.</title>
        <authorList>
            <person name="Ruckert C."/>
            <person name="Winkler A."/>
            <person name="Glaeser J."/>
            <person name="Grossart H.-P."/>
            <person name="Kalinowski J."/>
            <person name="Glaeser S."/>
        </authorList>
    </citation>
    <scope>NUCLEOTIDE SEQUENCE [LARGE SCALE GENOMIC DNA]</scope>
    <source>
        <strain evidence="2 3">FNE08-7</strain>
    </source>
</reference>
<keyword evidence="1" id="KW-1133">Transmembrane helix</keyword>
<keyword evidence="1" id="KW-0812">Transmembrane</keyword>
<accession>A0A117USH6</accession>
<keyword evidence="3" id="KW-1185">Reference proteome</keyword>
<dbReference type="EMBL" id="LLZS01000009">
    <property type="protein sequence ID" value="KUR70030.1"/>
    <property type="molecule type" value="Genomic_DNA"/>
</dbReference>
<comment type="caution">
    <text evidence="2">The sequence shown here is derived from an EMBL/GenBank/DDBJ whole genome shotgun (WGS) entry which is preliminary data.</text>
</comment>
<proteinExistence type="predicted"/>
<evidence type="ECO:0000313" key="2">
    <source>
        <dbReference type="EMBL" id="KUR70030.1"/>
    </source>
</evidence>
<dbReference type="Proteomes" id="UP000058012">
    <property type="component" value="Unassembled WGS sequence"/>
</dbReference>
<feature type="transmembrane region" description="Helical" evidence="1">
    <location>
        <begin position="97"/>
        <end position="114"/>
    </location>
</feature>
<feature type="transmembrane region" description="Helical" evidence="1">
    <location>
        <begin position="67"/>
        <end position="91"/>
    </location>
</feature>
<dbReference type="RefSeq" id="WP_067912338.1">
    <property type="nucleotide sequence ID" value="NZ_KQ954246.1"/>
</dbReference>
<evidence type="ECO:0000256" key="1">
    <source>
        <dbReference type="SAM" id="Phobius"/>
    </source>
</evidence>
<sequence length="145" mass="15912">MNDNRTDPISDARILAAMQAVNPSLEVLMADRLALRQDANRTRAELESERQHAAELRRFRELLIPRYIAAAKTITLTAATIGVIALAAAFFTGLLEIKTTASLFISLLLPLWLVELAERKFGRWEVSSLAPGGIKFRHAGSAAEG</sequence>
<keyword evidence="1" id="KW-0472">Membrane</keyword>
<dbReference type="OrthoDB" id="7506935at2"/>